<sequence length="590" mass="68384">MDDTRRMSTRNPPRRLSTAVRVSIAPNGTTTTQSTSRMSTMTSTQRRRTTVFDPSSTGLERHLNKEALGANIKAIISFLSLHNYNQEVSTVILRGLNDYDFESIVRFLLRLIDPNIAFEGNVKEEFPRVMHMLGYPTQFPKSMMNSYYAPYYLPTIIAAIKWLTQVADFVQTTSELQQRNRNTGEDLLYSSMKQAYQFFMDNDDESKDIVIQEIADEMNQENQTMESDLARLELRKQDLDDEVKVLANVGKEIPQLQDQEKVLLRDREKFLHIIDGDKRLIASDTNKKEALQARQKEMEETLKALREKNEGLRVKINQQEFSPEQIDQIRNAAKMWREKIDDITGQKQSITARINTMLVDIDKQASHIDQLISQYHSCLTALQLLPPSTEIAKGVDYHLTLEHVEDVNSATVRNAQQYERQIVRNDVLVKLEGVLAEYRKSLEKAVMSYNEEVLKVDDKRQKKEAELEGIKQKIDALKMQCDELEKQRIEFVKQGQTDQVAQDGDVDKLAMENMELNSQVKAKERTVEMLREKKGEKEGEKKTVQQKCDEEERKKQEMIISLLDSVSKYKETMDSEMQRFHAFCENRSVK</sequence>
<feature type="domain" description="Kinetochore protein Ndc80 CH" evidence="13">
    <location>
        <begin position="33"/>
        <end position="171"/>
    </location>
</feature>
<keyword evidence="15" id="KW-1185">Reference proteome</keyword>
<feature type="compositionally biased region" description="Low complexity" evidence="12">
    <location>
        <begin position="29"/>
        <end position="44"/>
    </location>
</feature>
<keyword evidence="2 10" id="KW-0158">Chromosome</keyword>
<dbReference type="Gene3D" id="1.10.418.30">
    <property type="entry name" value="Ncd80 complex, Ncd80 subunit"/>
    <property type="match status" value="1"/>
</dbReference>
<evidence type="ECO:0000256" key="8">
    <source>
        <dbReference type="ARBA" id="ARBA00023306"/>
    </source>
</evidence>
<dbReference type="InterPro" id="IPR055260">
    <property type="entry name" value="Ndc80_CH"/>
</dbReference>
<dbReference type="Proteomes" id="UP000078348">
    <property type="component" value="Unassembled WGS sequence"/>
</dbReference>
<evidence type="ECO:0000256" key="11">
    <source>
        <dbReference type="SAM" id="Coils"/>
    </source>
</evidence>
<comment type="similarity">
    <text evidence="1 10">Belongs to the NDC80/HEC1 family.</text>
</comment>
<evidence type="ECO:0000313" key="14">
    <source>
        <dbReference type="EMBL" id="OAO17803.1"/>
    </source>
</evidence>
<comment type="caution">
    <text evidence="14">The sequence shown here is derived from an EMBL/GenBank/DDBJ whole genome shotgun (WGS) entry which is preliminary data.</text>
</comment>
<keyword evidence="3 10" id="KW-0132">Cell division</keyword>
<feature type="region of interest" description="Disordered" evidence="12">
    <location>
        <begin position="25"/>
        <end position="46"/>
    </location>
</feature>
<evidence type="ECO:0000259" key="13">
    <source>
        <dbReference type="Pfam" id="PF03801"/>
    </source>
</evidence>
<dbReference type="InterPro" id="IPR005550">
    <property type="entry name" value="Kinetochore_Ndc80"/>
</dbReference>
<dbReference type="AlphaFoldDB" id="A0A196SL86"/>
<evidence type="ECO:0000256" key="6">
    <source>
        <dbReference type="ARBA" id="ARBA00023054"/>
    </source>
</evidence>
<dbReference type="GO" id="GO:0051315">
    <property type="term" value="P:attachment of mitotic spindle microtubules to kinetochore"/>
    <property type="evidence" value="ECO:0007669"/>
    <property type="project" value="UniProtKB-UniRule"/>
</dbReference>
<keyword evidence="4 10" id="KW-0498">Mitosis</keyword>
<keyword evidence="6 11" id="KW-0175">Coiled coil</keyword>
<dbReference type="PANTHER" id="PTHR10643">
    <property type="entry name" value="KINETOCHORE PROTEIN NDC80"/>
    <property type="match status" value="1"/>
</dbReference>
<keyword evidence="7 10" id="KW-0539">Nucleus</keyword>
<dbReference type="STRING" id="478820.A0A196SL86"/>
<reference evidence="14 15" key="1">
    <citation type="submission" date="2016-05" db="EMBL/GenBank/DDBJ databases">
        <title>Nuclear genome of Blastocystis sp. subtype 1 NandII.</title>
        <authorList>
            <person name="Gentekaki E."/>
            <person name="Curtis B."/>
            <person name="Stairs C."/>
            <person name="Eme L."/>
            <person name="Herman E."/>
            <person name="Klimes V."/>
            <person name="Arias M.C."/>
            <person name="Elias M."/>
            <person name="Hilliou F."/>
            <person name="Klute M."/>
            <person name="Malik S.-B."/>
            <person name="Pightling A."/>
            <person name="Rachubinski R."/>
            <person name="Salas D."/>
            <person name="Schlacht A."/>
            <person name="Suga H."/>
            <person name="Archibald J."/>
            <person name="Ball S.G."/>
            <person name="Clark G."/>
            <person name="Dacks J."/>
            <person name="Van Der Giezen M."/>
            <person name="Tsaousis A."/>
            <person name="Roger A."/>
        </authorList>
    </citation>
    <scope>NUCLEOTIDE SEQUENCE [LARGE SCALE GENOMIC DNA]</scope>
    <source>
        <strain evidence="15">ATCC 50177 / NandII</strain>
    </source>
</reference>
<comment type="subunit">
    <text evidence="10">Component of the NDC80 complex.</text>
</comment>
<dbReference type="PANTHER" id="PTHR10643:SF2">
    <property type="entry name" value="KINETOCHORE PROTEIN NDC80 HOMOLOG"/>
    <property type="match status" value="1"/>
</dbReference>
<evidence type="ECO:0000256" key="12">
    <source>
        <dbReference type="SAM" id="MobiDB-lite"/>
    </source>
</evidence>
<gene>
    <name evidence="14" type="ORF">AV274_0480</name>
</gene>
<evidence type="ECO:0000256" key="2">
    <source>
        <dbReference type="ARBA" id="ARBA00022454"/>
    </source>
</evidence>
<evidence type="ECO:0000256" key="1">
    <source>
        <dbReference type="ARBA" id="ARBA00007050"/>
    </source>
</evidence>
<evidence type="ECO:0000256" key="10">
    <source>
        <dbReference type="RuleBase" id="RU368072"/>
    </source>
</evidence>
<feature type="coiled-coil region" evidence="11">
    <location>
        <begin position="281"/>
        <end position="322"/>
    </location>
</feature>
<proteinExistence type="inferred from homology"/>
<keyword evidence="5 10" id="KW-0995">Kinetochore</keyword>
<evidence type="ECO:0000256" key="5">
    <source>
        <dbReference type="ARBA" id="ARBA00022838"/>
    </source>
</evidence>
<dbReference type="Pfam" id="PF03801">
    <property type="entry name" value="Ndc80_HEC"/>
    <property type="match status" value="1"/>
</dbReference>
<name>A0A196SL86_BLAHN</name>
<evidence type="ECO:0000256" key="9">
    <source>
        <dbReference type="ARBA" id="ARBA00023328"/>
    </source>
</evidence>
<comment type="function">
    <text evidence="10">Acts as a component of the essential kinetochore-associated NDC80 complex, which is required for chromosome segregation and spindle checkpoint activity.</text>
</comment>
<dbReference type="EMBL" id="LXWW01000017">
    <property type="protein sequence ID" value="OAO17803.1"/>
    <property type="molecule type" value="Genomic_DNA"/>
</dbReference>
<evidence type="ECO:0000256" key="7">
    <source>
        <dbReference type="ARBA" id="ARBA00023242"/>
    </source>
</evidence>
<dbReference type="GO" id="GO:0031262">
    <property type="term" value="C:Ndc80 complex"/>
    <property type="evidence" value="ECO:0007669"/>
    <property type="project" value="UniProtKB-UniRule"/>
</dbReference>
<evidence type="ECO:0000256" key="4">
    <source>
        <dbReference type="ARBA" id="ARBA00022776"/>
    </source>
</evidence>
<evidence type="ECO:0000313" key="15">
    <source>
        <dbReference type="Proteomes" id="UP000078348"/>
    </source>
</evidence>
<dbReference type="GO" id="GO:0005634">
    <property type="term" value="C:nucleus"/>
    <property type="evidence" value="ECO:0007669"/>
    <property type="project" value="UniProtKB-SubCell"/>
</dbReference>
<dbReference type="InterPro" id="IPR038273">
    <property type="entry name" value="Ndc80_sf"/>
</dbReference>
<protein>
    <recommendedName>
        <fullName evidence="10">Kinetochore protein NDC80</fullName>
    </recommendedName>
</protein>
<feature type="region of interest" description="Disordered" evidence="12">
    <location>
        <begin position="531"/>
        <end position="550"/>
    </location>
</feature>
<keyword evidence="9 10" id="KW-0137">Centromere</keyword>
<comment type="subcellular location">
    <subcellularLocation>
        <location evidence="10">Chromosome</location>
        <location evidence="10">Centromere</location>
        <location evidence="10">Kinetochore</location>
    </subcellularLocation>
    <subcellularLocation>
        <location evidence="10">Nucleus</location>
    </subcellularLocation>
</comment>
<accession>A0A196SL86</accession>
<dbReference type="OrthoDB" id="7459479at2759"/>
<keyword evidence="8 10" id="KW-0131">Cell cycle</keyword>
<organism evidence="14 15">
    <name type="scientific">Blastocystis sp. subtype 1 (strain ATCC 50177 / NandII)</name>
    <dbReference type="NCBI Taxonomy" id="478820"/>
    <lineage>
        <taxon>Eukaryota</taxon>
        <taxon>Sar</taxon>
        <taxon>Stramenopiles</taxon>
        <taxon>Bigyra</taxon>
        <taxon>Opalozoa</taxon>
        <taxon>Opalinata</taxon>
        <taxon>Blastocystidae</taxon>
        <taxon>Blastocystis</taxon>
    </lineage>
</organism>
<feature type="coiled-coil region" evidence="11">
    <location>
        <begin position="215"/>
        <end position="249"/>
    </location>
</feature>
<dbReference type="GO" id="GO:0051301">
    <property type="term" value="P:cell division"/>
    <property type="evidence" value="ECO:0007669"/>
    <property type="project" value="UniProtKB-UniRule"/>
</dbReference>
<evidence type="ECO:0000256" key="3">
    <source>
        <dbReference type="ARBA" id="ARBA00022618"/>
    </source>
</evidence>